<dbReference type="PANTHER" id="PTHR43394">
    <property type="entry name" value="ATP-DEPENDENT PERMEASE MDL1, MITOCHONDRIAL"/>
    <property type="match status" value="1"/>
</dbReference>
<keyword evidence="12" id="KW-1185">Reference proteome</keyword>
<dbReference type="InterPro" id="IPR017871">
    <property type="entry name" value="ABC_transporter-like_CS"/>
</dbReference>
<dbReference type="Proteomes" id="UP001341840">
    <property type="component" value="Unassembled WGS sequence"/>
</dbReference>
<feature type="transmembrane region" description="Helical" evidence="8">
    <location>
        <begin position="198"/>
        <end position="223"/>
    </location>
</feature>
<dbReference type="InterPro" id="IPR027417">
    <property type="entry name" value="P-loop_NTPase"/>
</dbReference>
<dbReference type="Gene3D" id="3.40.50.300">
    <property type="entry name" value="P-loop containing nucleotide triphosphate hydrolases"/>
    <property type="match status" value="1"/>
</dbReference>
<evidence type="ECO:0000256" key="8">
    <source>
        <dbReference type="SAM" id="Phobius"/>
    </source>
</evidence>
<protein>
    <submittedName>
        <fullName evidence="11">ABC transporter B member 25</fullName>
    </submittedName>
</protein>
<accession>A0ABU6ST28</accession>
<keyword evidence="3" id="KW-0547">Nucleotide-binding</keyword>
<evidence type="ECO:0000313" key="12">
    <source>
        <dbReference type="Proteomes" id="UP001341840"/>
    </source>
</evidence>
<reference evidence="11 12" key="1">
    <citation type="journal article" date="2023" name="Plants (Basel)">
        <title>Bridging the Gap: Combining Genomics and Transcriptomics Approaches to Understand Stylosanthes scabra, an Orphan Legume from the Brazilian Caatinga.</title>
        <authorList>
            <person name="Ferreira-Neto J.R.C."/>
            <person name="da Silva M.D."/>
            <person name="Binneck E."/>
            <person name="de Melo N.F."/>
            <person name="da Silva R.H."/>
            <person name="de Melo A.L.T.M."/>
            <person name="Pandolfi V."/>
            <person name="Bustamante F.O."/>
            <person name="Brasileiro-Vidal A.C."/>
            <person name="Benko-Iseppon A.M."/>
        </authorList>
    </citation>
    <scope>NUCLEOTIDE SEQUENCE [LARGE SCALE GENOMIC DNA]</scope>
    <source>
        <tissue evidence="11">Leaves</tissue>
    </source>
</reference>
<dbReference type="CDD" id="cd03249">
    <property type="entry name" value="ABC_MTABC3_MDL1_MDL2"/>
    <property type="match status" value="1"/>
</dbReference>
<feature type="region of interest" description="Disordered" evidence="7">
    <location>
        <begin position="1"/>
        <end position="34"/>
    </location>
</feature>
<gene>
    <name evidence="11" type="primary">ABCB25_5</name>
    <name evidence="11" type="ORF">PIB30_085335</name>
</gene>
<feature type="transmembrane region" description="Helical" evidence="8">
    <location>
        <begin position="328"/>
        <end position="349"/>
    </location>
</feature>
<dbReference type="PROSITE" id="PS50893">
    <property type="entry name" value="ABC_TRANSPORTER_2"/>
    <property type="match status" value="1"/>
</dbReference>
<dbReference type="InterPro" id="IPR039421">
    <property type="entry name" value="Type_1_exporter"/>
</dbReference>
<evidence type="ECO:0000256" key="1">
    <source>
        <dbReference type="ARBA" id="ARBA00004141"/>
    </source>
</evidence>
<keyword evidence="5 8" id="KW-1133">Transmembrane helix</keyword>
<evidence type="ECO:0000256" key="3">
    <source>
        <dbReference type="ARBA" id="ARBA00022741"/>
    </source>
</evidence>
<dbReference type="PROSITE" id="PS50929">
    <property type="entry name" value="ABC_TM1F"/>
    <property type="match status" value="1"/>
</dbReference>
<feature type="transmembrane region" description="Helical" evidence="8">
    <location>
        <begin position="288"/>
        <end position="316"/>
    </location>
</feature>
<dbReference type="InterPro" id="IPR011527">
    <property type="entry name" value="ABC1_TM_dom"/>
</dbReference>
<dbReference type="SUPFAM" id="SSF52540">
    <property type="entry name" value="P-loop containing nucleoside triphosphate hydrolases"/>
    <property type="match status" value="1"/>
</dbReference>
<dbReference type="EMBL" id="JASCZI010061834">
    <property type="protein sequence ID" value="MED6139591.1"/>
    <property type="molecule type" value="Genomic_DNA"/>
</dbReference>
<comment type="subcellular location">
    <subcellularLocation>
        <location evidence="1">Membrane</location>
        <topology evidence="1">Multi-pass membrane protein</topology>
    </subcellularLocation>
</comment>
<evidence type="ECO:0000256" key="7">
    <source>
        <dbReference type="SAM" id="MobiDB-lite"/>
    </source>
</evidence>
<evidence type="ECO:0000256" key="4">
    <source>
        <dbReference type="ARBA" id="ARBA00022840"/>
    </source>
</evidence>
<feature type="domain" description="ABC transporter" evidence="9">
    <location>
        <begin position="385"/>
        <end position="622"/>
    </location>
</feature>
<evidence type="ECO:0000256" key="5">
    <source>
        <dbReference type="ARBA" id="ARBA00022989"/>
    </source>
</evidence>
<dbReference type="InterPro" id="IPR036640">
    <property type="entry name" value="ABC1_TM_sf"/>
</dbReference>
<keyword evidence="4" id="KW-0067">ATP-binding</keyword>
<dbReference type="Pfam" id="PF00664">
    <property type="entry name" value="ABC_membrane"/>
    <property type="match status" value="1"/>
</dbReference>
<comment type="caution">
    <text evidence="11">The sequence shown here is derived from an EMBL/GenBank/DDBJ whole genome shotgun (WGS) entry which is preliminary data.</text>
</comment>
<feature type="compositionally biased region" description="Basic and acidic residues" evidence="7">
    <location>
        <begin position="1"/>
        <end position="25"/>
    </location>
</feature>
<dbReference type="SMART" id="SM00382">
    <property type="entry name" value="AAA"/>
    <property type="match status" value="1"/>
</dbReference>
<evidence type="ECO:0000259" key="9">
    <source>
        <dbReference type="PROSITE" id="PS50893"/>
    </source>
</evidence>
<feature type="transmembrane region" description="Helical" evidence="8">
    <location>
        <begin position="108"/>
        <end position="129"/>
    </location>
</feature>
<feature type="transmembrane region" description="Helical" evidence="8">
    <location>
        <begin position="57"/>
        <end position="77"/>
    </location>
</feature>
<dbReference type="InterPro" id="IPR003593">
    <property type="entry name" value="AAA+_ATPase"/>
</dbReference>
<dbReference type="SUPFAM" id="SSF90123">
    <property type="entry name" value="ABC transporter transmembrane region"/>
    <property type="match status" value="1"/>
</dbReference>
<organism evidence="11 12">
    <name type="scientific">Stylosanthes scabra</name>
    <dbReference type="NCBI Taxonomy" id="79078"/>
    <lineage>
        <taxon>Eukaryota</taxon>
        <taxon>Viridiplantae</taxon>
        <taxon>Streptophyta</taxon>
        <taxon>Embryophyta</taxon>
        <taxon>Tracheophyta</taxon>
        <taxon>Spermatophyta</taxon>
        <taxon>Magnoliopsida</taxon>
        <taxon>eudicotyledons</taxon>
        <taxon>Gunneridae</taxon>
        <taxon>Pentapetalae</taxon>
        <taxon>rosids</taxon>
        <taxon>fabids</taxon>
        <taxon>Fabales</taxon>
        <taxon>Fabaceae</taxon>
        <taxon>Papilionoideae</taxon>
        <taxon>50 kb inversion clade</taxon>
        <taxon>dalbergioids sensu lato</taxon>
        <taxon>Dalbergieae</taxon>
        <taxon>Pterocarpus clade</taxon>
        <taxon>Stylosanthes</taxon>
    </lineage>
</organism>
<keyword evidence="2 8" id="KW-0812">Transmembrane</keyword>
<proteinExistence type="predicted"/>
<dbReference type="Pfam" id="PF00005">
    <property type="entry name" value="ABC_tran"/>
    <property type="match status" value="1"/>
</dbReference>
<dbReference type="PANTHER" id="PTHR43394:SF1">
    <property type="entry name" value="ATP-BINDING CASSETTE SUB-FAMILY B MEMBER 10, MITOCHONDRIAL"/>
    <property type="match status" value="1"/>
</dbReference>
<sequence>MNGLRGERAPLLEAERGGRGKRDGASADQVSDLEHGDGVPAANVGFFRVFSLAKPEAGNLVIGTGALLIAATSSILVQKYGGKIIDIVSGDLRTQEQRDEALDAVKNTIIEIFLIVFIGSICTALRAWLFSSASERVVARLRKDLFSHLVNQEIAFFDVTRTGELLSRLSEDTQIIKNAATTNLSEALRNLATALMGLSFMFATSWKLTLLALAVVPVISVAVRKFGRFLRELSHKTQAAAAVASSIAEESFGAIRTVRSFAQEDYEISRYSEKVSETLSLGLKQAKVVGLFSGGLNAASTLSVIIVVIYGASLTIKGAMSSGDLTSFILYSLSVGSSISGLSGLYTVVMKAAGASRRVFQLLDRESSMPKPGNKCPLGDQDGEVELDDVWFSYPSRPNHMVLKGITIKLLPGSKVALVGPSGGGKTTIANLIERFYDPTKGKILLNGVPLVEISHRHLHRKISIVSQEPTLFNCSIEENIAYGFDGKVDEVDIENAAKMANAHEFISKFPEKYKTFVGERGVRLSGGQKQRIAIARALLMDPKILLLDEATSALDAESEYLVQDAMDSLMKGRTVLVIAHRLSTVKTADTVAVISDGQVVESGTHEELLSKNGVYTALVRRQLQTAKTEDVV</sequence>
<keyword evidence="6 8" id="KW-0472">Membrane</keyword>
<dbReference type="CDD" id="cd18780">
    <property type="entry name" value="ABC_6TM_AtABCB27_like"/>
    <property type="match status" value="1"/>
</dbReference>
<evidence type="ECO:0000256" key="6">
    <source>
        <dbReference type="ARBA" id="ARBA00023136"/>
    </source>
</evidence>
<dbReference type="PROSITE" id="PS00211">
    <property type="entry name" value="ABC_TRANSPORTER_1"/>
    <property type="match status" value="1"/>
</dbReference>
<evidence type="ECO:0000259" key="10">
    <source>
        <dbReference type="PROSITE" id="PS50929"/>
    </source>
</evidence>
<feature type="domain" description="ABC transmembrane type-1" evidence="10">
    <location>
        <begin position="61"/>
        <end position="351"/>
    </location>
</feature>
<dbReference type="PIRSF" id="PIRSF002773">
    <property type="entry name" value="ABC_prm/ATPase_B"/>
    <property type="match status" value="1"/>
</dbReference>
<evidence type="ECO:0000313" key="11">
    <source>
        <dbReference type="EMBL" id="MED6139591.1"/>
    </source>
</evidence>
<dbReference type="InterPro" id="IPR003439">
    <property type="entry name" value="ABC_transporter-like_ATP-bd"/>
</dbReference>
<dbReference type="Gene3D" id="1.20.1560.10">
    <property type="entry name" value="ABC transporter type 1, transmembrane domain"/>
    <property type="match status" value="1"/>
</dbReference>
<name>A0ABU6ST28_9FABA</name>
<evidence type="ECO:0000256" key="2">
    <source>
        <dbReference type="ARBA" id="ARBA00022692"/>
    </source>
</evidence>